<organism evidence="2 4">
    <name type="scientific">Scytonema tolypothrichoides VB-61278_2</name>
    <dbReference type="NCBI Taxonomy" id="3232314"/>
    <lineage>
        <taxon>Bacteria</taxon>
        <taxon>Bacillati</taxon>
        <taxon>Cyanobacteriota</taxon>
        <taxon>Cyanophyceae</taxon>
        <taxon>Nostocales</taxon>
        <taxon>Scytonemataceae</taxon>
        <taxon>Scytonema</taxon>
    </lineage>
</organism>
<dbReference type="InterPro" id="IPR032047">
    <property type="entry name" value="ResT/TelK_cat"/>
</dbReference>
<dbReference type="InterPro" id="IPR038280">
    <property type="entry name" value="ResT/TelK_cat_sf"/>
</dbReference>
<dbReference type="RefSeq" id="WP_408019804.1">
    <property type="nucleotide sequence ID" value="NZ_JBFQGM010000004.1"/>
</dbReference>
<comment type="caution">
    <text evidence="2">The sequence shown here is derived from an EMBL/GenBank/DDBJ whole genome shotgun (WGS) entry which is preliminary data.</text>
</comment>
<evidence type="ECO:0000313" key="3">
    <source>
        <dbReference type="EMBL" id="MFL9461323.1"/>
    </source>
</evidence>
<name>A0ABW8WJY5_9CYAN</name>
<evidence type="ECO:0000313" key="4">
    <source>
        <dbReference type="Proteomes" id="UP001628874"/>
    </source>
</evidence>
<feature type="domain" description="Telomere resolvase ResT/TelK catalytic" evidence="1">
    <location>
        <begin position="143"/>
        <end position="322"/>
    </location>
</feature>
<accession>A0ABW8WJY5</accession>
<dbReference type="Gene3D" id="1.10.443.30">
    <property type="entry name" value="Telomere resolvase"/>
    <property type="match status" value="1"/>
</dbReference>
<evidence type="ECO:0000259" key="1">
    <source>
        <dbReference type="Pfam" id="PF16684"/>
    </source>
</evidence>
<reference evidence="2 4" key="1">
    <citation type="submission" date="2024-07" db="EMBL/GenBank/DDBJ databases">
        <authorList>
            <person name="Tripathy S."/>
        </authorList>
    </citation>
    <scope>NUCLEOTIDE SEQUENCE [LARGE SCALE GENOMIC DNA]</scope>
    <source>
        <strain evidence="2 4">VB-61278_2</strain>
    </source>
</reference>
<dbReference type="Pfam" id="PF16684">
    <property type="entry name" value="ResT-TelK_cat"/>
    <property type="match status" value="1"/>
</dbReference>
<protein>
    <submittedName>
        <fullName evidence="2">Protelomerase family protein</fullName>
    </submittedName>
</protein>
<gene>
    <name evidence="2" type="ORF">AB0759_11785</name>
    <name evidence="3" type="ORF">AB0759_11860</name>
</gene>
<keyword evidence="4" id="KW-1185">Reference proteome</keyword>
<evidence type="ECO:0000313" key="2">
    <source>
        <dbReference type="EMBL" id="MFL9461308.1"/>
    </source>
</evidence>
<dbReference type="Proteomes" id="UP001628874">
    <property type="component" value="Unassembled WGS sequence"/>
</dbReference>
<dbReference type="EMBL" id="JBFQGM010000004">
    <property type="protein sequence ID" value="MFL9461323.1"/>
    <property type="molecule type" value="Genomic_DNA"/>
</dbReference>
<sequence length="703" mass="79465">MPTNKPDKYSKFVRQVRTAWVKEWSMEFLTGLESTSNDAIEGYCKPKLDEFSSMCQEKTDSPEGSDSWKSSAVSYLSGVRKAIKSWQESVELNDHNSFEHKGKDGSVIRDHKALLYMNYGRDFLSAVKTKGETKKQQQRRNLTPINNVSEIQEAIEKACLSSNWKELATGIEFAMGARIGEVLLTAEIQQINQFQVQFKGQIKTKDEDRLEYPKYTLIESWKVVDALLKLRRQVENKEIKNCLLTEVDSRKNSTVNRKVRELFGELLQPPHGVDQISSHKLRSAHAAIAFYLFGSHTQSFGSFVKDNLGHKGDGEAANYEDYYVANKDGKPVVQGAWLDRLSEKPGEPTQTIVQPRLRLTKAAKELIDNQEFLAFPDQVSRIEELIRLAQIGKQFEEGKLVKEVVTMVDKPVEKIVEKRVEVPVEKIVEKRVEVPVEKVVEKMIEVPVEKVIEKMLQDKTIEKIIQQLVAVPTVEVTTAEIVTAEESTTEVPTIEVPTIEVPTAEVPIVEVPTIEVPTIEQPQKPVIEKDLSQVSNDKLYGSTTPYSGNEKIRRAVQAVKAYNERQYSTETMWAINTKVLTELTGCRSSILKNYLESPEGRLQVTDYNLEKGLGYHHNKGRGSVTQFIKLEGTQSTNATPVQATVSPKIKSQTITLNAREASRMDIEHALKQNPGWTVTTKDGSKVIAVYRLNENNEVIEIKD</sequence>
<dbReference type="EMBL" id="JBFQGM010000004">
    <property type="protein sequence ID" value="MFL9461308.1"/>
    <property type="molecule type" value="Genomic_DNA"/>
</dbReference>
<proteinExistence type="predicted"/>